<organism evidence="2 3">
    <name type="scientific">Colwellia marinimaniae</name>
    <dbReference type="NCBI Taxonomy" id="1513592"/>
    <lineage>
        <taxon>Bacteria</taxon>
        <taxon>Pseudomonadati</taxon>
        <taxon>Pseudomonadota</taxon>
        <taxon>Gammaproteobacteria</taxon>
        <taxon>Alteromonadales</taxon>
        <taxon>Colwelliaceae</taxon>
        <taxon>Colwellia</taxon>
    </lineage>
</organism>
<protein>
    <recommendedName>
        <fullName evidence="1">Knr4/Smi1-like domain-containing protein</fullName>
    </recommendedName>
</protein>
<gene>
    <name evidence="2" type="ORF">MTCD1_00767</name>
</gene>
<accession>A0ABQ0MS39</accession>
<feature type="domain" description="Knr4/Smi1-like" evidence="1">
    <location>
        <begin position="19"/>
        <end position="145"/>
    </location>
</feature>
<sequence>MNSIDLFVKNWGSKNVMVPIASDDIADLEEKLNAFLPDSYKYLISSYGLVHSPNVLTKICDLGVNISEVQDFLSLDDVFSLSKLYEMGGMPKGHILFASDCKGNMFCFKLSDCASAQTDSAVWFYNYGLCTVTKVSDSFSEWLEQFNDL</sequence>
<dbReference type="RefSeq" id="WP_057181213.1">
    <property type="nucleotide sequence ID" value="NZ_BDQM01000004.1"/>
</dbReference>
<keyword evidence="3" id="KW-1185">Reference proteome</keyword>
<reference evidence="2 3" key="1">
    <citation type="submission" date="2017-06" db="EMBL/GenBank/DDBJ databases">
        <title>Whole Genome Sequences of Colwellia marinimaniae MTCD1.</title>
        <authorList>
            <person name="Kusumoto H."/>
            <person name="Inoue M."/>
            <person name="Tanikawa K."/>
            <person name="Maeji H."/>
            <person name="Cameron J.H."/>
            <person name="Bartlett D.H."/>
        </authorList>
    </citation>
    <scope>NUCLEOTIDE SEQUENCE [LARGE SCALE GENOMIC DNA]</scope>
    <source>
        <strain evidence="2 3">MTCD1</strain>
    </source>
</reference>
<comment type="caution">
    <text evidence="2">The sequence shown here is derived from an EMBL/GenBank/DDBJ whole genome shotgun (WGS) entry which is preliminary data.</text>
</comment>
<dbReference type="Pfam" id="PF09346">
    <property type="entry name" value="SMI1_KNR4"/>
    <property type="match status" value="1"/>
</dbReference>
<dbReference type="SMART" id="SM00860">
    <property type="entry name" value="SMI1_KNR4"/>
    <property type="match status" value="1"/>
</dbReference>
<dbReference type="EMBL" id="BDQM01000004">
    <property type="protein sequence ID" value="GAW95168.1"/>
    <property type="molecule type" value="Genomic_DNA"/>
</dbReference>
<dbReference type="SUPFAM" id="SSF160631">
    <property type="entry name" value="SMI1/KNR4-like"/>
    <property type="match status" value="1"/>
</dbReference>
<dbReference type="Gene3D" id="3.40.1580.10">
    <property type="entry name" value="SMI1/KNR4-like"/>
    <property type="match status" value="1"/>
</dbReference>
<dbReference type="InterPro" id="IPR018958">
    <property type="entry name" value="Knr4/Smi1-like_dom"/>
</dbReference>
<proteinExistence type="predicted"/>
<evidence type="ECO:0000313" key="3">
    <source>
        <dbReference type="Proteomes" id="UP000197068"/>
    </source>
</evidence>
<name>A0ABQ0MS39_9GAMM</name>
<dbReference type="Proteomes" id="UP000197068">
    <property type="component" value="Unassembled WGS sequence"/>
</dbReference>
<evidence type="ECO:0000259" key="1">
    <source>
        <dbReference type="SMART" id="SM00860"/>
    </source>
</evidence>
<dbReference type="InterPro" id="IPR037883">
    <property type="entry name" value="Knr4/Smi1-like_sf"/>
</dbReference>
<evidence type="ECO:0000313" key="2">
    <source>
        <dbReference type="EMBL" id="GAW95168.1"/>
    </source>
</evidence>